<keyword evidence="4 6" id="KW-0067">ATP-binding</keyword>
<keyword evidence="2 6" id="KW-0378">Hydrolase</keyword>
<evidence type="ECO:0000313" key="9">
    <source>
        <dbReference type="EMBL" id="KAL3804896.1"/>
    </source>
</evidence>
<feature type="compositionally biased region" description="Low complexity" evidence="7">
    <location>
        <begin position="260"/>
        <end position="271"/>
    </location>
</feature>
<dbReference type="SMART" id="SM00490">
    <property type="entry name" value="HELICc"/>
    <property type="match status" value="1"/>
</dbReference>
<feature type="region of interest" description="Disordered" evidence="7">
    <location>
        <begin position="612"/>
        <end position="642"/>
    </location>
</feature>
<dbReference type="Pfam" id="PF13959">
    <property type="entry name" value="CTE_SPB4"/>
    <property type="match status" value="1"/>
</dbReference>
<feature type="compositionally biased region" description="Low complexity" evidence="7">
    <location>
        <begin position="70"/>
        <end position="86"/>
    </location>
</feature>
<feature type="compositionally biased region" description="Polar residues" evidence="7">
    <location>
        <begin position="125"/>
        <end position="135"/>
    </location>
</feature>
<dbReference type="Pfam" id="PF00271">
    <property type="entry name" value="Helicase_C"/>
    <property type="match status" value="1"/>
</dbReference>
<dbReference type="SMART" id="SM01178">
    <property type="entry name" value="DUF4217"/>
    <property type="match status" value="1"/>
</dbReference>
<feature type="compositionally biased region" description="Polar residues" evidence="7">
    <location>
        <begin position="52"/>
        <end position="65"/>
    </location>
</feature>
<keyword evidence="5 6" id="KW-0694">RNA-binding</keyword>
<evidence type="ECO:0000259" key="8">
    <source>
        <dbReference type="PROSITE" id="PS51194"/>
    </source>
</evidence>
<accession>A0ABD3R0Q4</accession>
<gene>
    <name evidence="9" type="ORF">HJC23_006668</name>
</gene>
<keyword evidence="1 6" id="KW-0547">Nucleotide-binding</keyword>
<dbReference type="PANTHER" id="PTHR24031">
    <property type="entry name" value="RNA HELICASE"/>
    <property type="match status" value="1"/>
</dbReference>
<dbReference type="InterPro" id="IPR001650">
    <property type="entry name" value="Helicase_C-like"/>
</dbReference>
<dbReference type="GO" id="GO:0003724">
    <property type="term" value="F:RNA helicase activity"/>
    <property type="evidence" value="ECO:0007669"/>
    <property type="project" value="UniProtKB-EC"/>
</dbReference>
<dbReference type="PROSITE" id="PS51194">
    <property type="entry name" value="HELICASE_CTER"/>
    <property type="match status" value="1"/>
</dbReference>
<comment type="similarity">
    <text evidence="6">Belongs to the DEAD box helicase family.</text>
</comment>
<proteinExistence type="inferred from homology"/>
<comment type="domain">
    <text evidence="6">The Q motif is unique to and characteristic of the DEAD box family of RNA helicases and controls ATP binding and hydrolysis.</text>
</comment>
<evidence type="ECO:0000256" key="3">
    <source>
        <dbReference type="ARBA" id="ARBA00022806"/>
    </source>
</evidence>
<keyword evidence="3 6" id="KW-0347">Helicase</keyword>
<dbReference type="GO" id="GO:0003723">
    <property type="term" value="F:RNA binding"/>
    <property type="evidence" value="ECO:0007669"/>
    <property type="project" value="UniProtKB-UniRule"/>
</dbReference>
<dbReference type="Gene3D" id="3.40.50.300">
    <property type="entry name" value="P-loop containing nucleotide triphosphate hydrolases"/>
    <property type="match status" value="1"/>
</dbReference>
<reference evidence="9 10" key="1">
    <citation type="journal article" date="2020" name="G3 (Bethesda)">
        <title>Improved Reference Genome for Cyclotella cryptica CCMP332, a Model for Cell Wall Morphogenesis, Salinity Adaptation, and Lipid Production in Diatoms (Bacillariophyta).</title>
        <authorList>
            <person name="Roberts W.R."/>
            <person name="Downey K.M."/>
            <person name="Ruck E.C."/>
            <person name="Traller J.C."/>
            <person name="Alverson A.J."/>
        </authorList>
    </citation>
    <scope>NUCLEOTIDE SEQUENCE [LARGE SCALE GENOMIC DNA]</scope>
    <source>
        <strain evidence="9 10">CCMP332</strain>
    </source>
</reference>
<feature type="compositionally biased region" description="Basic and acidic residues" evidence="7">
    <location>
        <begin position="272"/>
        <end position="287"/>
    </location>
</feature>
<feature type="compositionally biased region" description="Polar residues" evidence="7">
    <location>
        <begin position="220"/>
        <end position="234"/>
    </location>
</feature>
<evidence type="ECO:0000256" key="7">
    <source>
        <dbReference type="SAM" id="MobiDB-lite"/>
    </source>
</evidence>
<feature type="domain" description="Helicase C-terminal" evidence="8">
    <location>
        <begin position="387"/>
        <end position="543"/>
    </location>
</feature>
<feature type="compositionally biased region" description="Basic and acidic residues" evidence="7">
    <location>
        <begin position="165"/>
        <end position="181"/>
    </location>
</feature>
<comment type="caution">
    <text evidence="9">The sequence shown here is derived from an EMBL/GenBank/DDBJ whole genome shotgun (WGS) entry which is preliminary data.</text>
</comment>
<dbReference type="GO" id="GO:0016787">
    <property type="term" value="F:hydrolase activity"/>
    <property type="evidence" value="ECO:0007669"/>
    <property type="project" value="UniProtKB-KW"/>
</dbReference>
<feature type="compositionally biased region" description="Low complexity" evidence="7">
    <location>
        <begin position="148"/>
        <end position="158"/>
    </location>
</feature>
<sequence length="669" mass="73327">MPRNDTASEAEAWSVASSTIIDTYSEPPRCSGKFAEKILSRALGGLDPEESVSPSIATAANGSTNRKSRSSSSSSKASVSSKASSRLPGGSCRKATMSNSTAKPSAASSSRSRPSGSFFTRSDGNDSISGRSSMSALERRLESSKCGATRTTVATRKSASTKKSSRPDPSRSEASRPDPNEHTNPFAIVPRKQSVDPPSAAGSLCSSDEPDALVAYTHNDPPSISAQRIQLSTCEETDDEDPDDEDPDHPTSYRGDTRASGSLSESHYSSDSSRRQHSNESYSRSESRSSSYSDDDDASGTLEDASDSLLDIAENALAIRDGGDITVPSVGSGALVPRTNTNEGALVPSSGRYLAYAVDNNAAIVPFDSTLFESYDHTFVKCPEHLRFLFLYTFLKKNTDKKIMIFFSTTNSAKFHARLLDHFHIPCLTMHSRQKRDHFINTFFRFSDLESGILCATDAAGRDLDIPPSVDWVVQFEPPDDPTEYILRVARISCDSDRVGRSLLFLNPGELGFLKYYHSASIPVSEFEIPKLAEIQSQIEYHVNESDRFLKYAKEAYGSYLIAYASHTFRDVYNVHDLNKNDVAAAFGLLSLPSLCDGSDDEVSVGSSEARDYQAAGQAPKEGGRMTWSSNKKKKEKTWMKGEKTWPHCQIKIHPKFRDNYIPRDEEES</sequence>
<dbReference type="EC" id="3.6.4.13" evidence="6"/>
<comment type="function">
    <text evidence="6">RNA helicase.</text>
</comment>
<evidence type="ECO:0000256" key="6">
    <source>
        <dbReference type="RuleBase" id="RU365068"/>
    </source>
</evidence>
<dbReference type="GO" id="GO:0005524">
    <property type="term" value="F:ATP binding"/>
    <property type="evidence" value="ECO:0007669"/>
    <property type="project" value="UniProtKB-UniRule"/>
</dbReference>
<dbReference type="AlphaFoldDB" id="A0ABD3R0Q4"/>
<dbReference type="InterPro" id="IPR027417">
    <property type="entry name" value="P-loop_NTPase"/>
</dbReference>
<protein>
    <recommendedName>
        <fullName evidence="6">ATP-dependent RNA helicase</fullName>
        <ecNumber evidence="6">3.6.4.13</ecNumber>
    </recommendedName>
</protein>
<evidence type="ECO:0000256" key="4">
    <source>
        <dbReference type="ARBA" id="ARBA00022840"/>
    </source>
</evidence>
<keyword evidence="10" id="KW-1185">Reference proteome</keyword>
<feature type="region of interest" description="Disordered" evidence="7">
    <location>
        <begin position="45"/>
        <end position="303"/>
    </location>
</feature>
<dbReference type="SUPFAM" id="SSF52540">
    <property type="entry name" value="P-loop containing nucleoside triphosphate hydrolases"/>
    <property type="match status" value="1"/>
</dbReference>
<dbReference type="EMBL" id="JABMIG020000005">
    <property type="protein sequence ID" value="KAL3804896.1"/>
    <property type="molecule type" value="Genomic_DNA"/>
</dbReference>
<comment type="catalytic activity">
    <reaction evidence="6">
        <text>ATP + H2O = ADP + phosphate + H(+)</text>
        <dbReference type="Rhea" id="RHEA:13065"/>
        <dbReference type="ChEBI" id="CHEBI:15377"/>
        <dbReference type="ChEBI" id="CHEBI:15378"/>
        <dbReference type="ChEBI" id="CHEBI:30616"/>
        <dbReference type="ChEBI" id="CHEBI:43474"/>
        <dbReference type="ChEBI" id="CHEBI:456216"/>
        <dbReference type="EC" id="3.6.4.13"/>
    </reaction>
</comment>
<feature type="compositionally biased region" description="Low complexity" evidence="7">
    <location>
        <begin position="98"/>
        <end position="122"/>
    </location>
</feature>
<dbReference type="CDD" id="cd18787">
    <property type="entry name" value="SF2_C_DEAD"/>
    <property type="match status" value="1"/>
</dbReference>
<dbReference type="InterPro" id="IPR025313">
    <property type="entry name" value="SPB4-like_CTE"/>
</dbReference>
<evidence type="ECO:0000313" key="10">
    <source>
        <dbReference type="Proteomes" id="UP001516023"/>
    </source>
</evidence>
<feature type="compositionally biased region" description="Acidic residues" evidence="7">
    <location>
        <begin position="235"/>
        <end position="247"/>
    </location>
</feature>
<evidence type="ECO:0000256" key="5">
    <source>
        <dbReference type="ARBA" id="ARBA00022884"/>
    </source>
</evidence>
<evidence type="ECO:0000256" key="2">
    <source>
        <dbReference type="ARBA" id="ARBA00022801"/>
    </source>
</evidence>
<dbReference type="Proteomes" id="UP001516023">
    <property type="component" value="Unassembled WGS sequence"/>
</dbReference>
<evidence type="ECO:0000256" key="1">
    <source>
        <dbReference type="ARBA" id="ARBA00022741"/>
    </source>
</evidence>
<feature type="compositionally biased region" description="Basic and acidic residues" evidence="7">
    <location>
        <begin position="248"/>
        <end position="257"/>
    </location>
</feature>
<name>A0ABD3R0Q4_9STRA</name>
<organism evidence="9 10">
    <name type="scientific">Cyclotella cryptica</name>
    <dbReference type="NCBI Taxonomy" id="29204"/>
    <lineage>
        <taxon>Eukaryota</taxon>
        <taxon>Sar</taxon>
        <taxon>Stramenopiles</taxon>
        <taxon>Ochrophyta</taxon>
        <taxon>Bacillariophyta</taxon>
        <taxon>Coscinodiscophyceae</taxon>
        <taxon>Thalassiosirophycidae</taxon>
        <taxon>Stephanodiscales</taxon>
        <taxon>Stephanodiscaceae</taxon>
        <taxon>Cyclotella</taxon>
    </lineage>
</organism>